<reference evidence="1" key="2">
    <citation type="submission" date="2020-09" db="EMBL/GenBank/DDBJ databases">
        <authorList>
            <person name="Sun Q."/>
            <person name="Zhou Y."/>
        </authorList>
    </citation>
    <scope>NUCLEOTIDE SEQUENCE</scope>
    <source>
        <strain evidence="1">CGMCC 1.15493</strain>
    </source>
</reference>
<evidence type="ECO:0000313" key="1">
    <source>
        <dbReference type="EMBL" id="GGD30619.1"/>
    </source>
</evidence>
<dbReference type="AlphaFoldDB" id="A0A917DE06"/>
<dbReference type="EMBL" id="BMJJ01000009">
    <property type="protein sequence ID" value="GGD30619.1"/>
    <property type="molecule type" value="Genomic_DNA"/>
</dbReference>
<sequence length="75" mass="8199">MSIQPPRLPEGHPDRSIECQFQIEPLFQAIVHKALAAGWTEDDVSAALLDLARNHIRGIIADRKTQADIGEAQGA</sequence>
<dbReference type="Proteomes" id="UP000613160">
    <property type="component" value="Unassembled WGS sequence"/>
</dbReference>
<organism evidence="1 2">
    <name type="scientific">Aureimonas glaciei</name>
    <dbReference type="NCBI Taxonomy" id="1776957"/>
    <lineage>
        <taxon>Bacteria</taxon>
        <taxon>Pseudomonadati</taxon>
        <taxon>Pseudomonadota</taxon>
        <taxon>Alphaproteobacteria</taxon>
        <taxon>Hyphomicrobiales</taxon>
        <taxon>Aurantimonadaceae</taxon>
        <taxon>Aureimonas</taxon>
    </lineage>
</organism>
<evidence type="ECO:0000313" key="2">
    <source>
        <dbReference type="Proteomes" id="UP000613160"/>
    </source>
</evidence>
<protein>
    <submittedName>
        <fullName evidence="1">Uncharacterized protein</fullName>
    </submittedName>
</protein>
<reference evidence="1" key="1">
    <citation type="journal article" date="2014" name="Int. J. Syst. Evol. Microbiol.">
        <title>Complete genome sequence of Corynebacterium casei LMG S-19264T (=DSM 44701T), isolated from a smear-ripened cheese.</title>
        <authorList>
            <consortium name="US DOE Joint Genome Institute (JGI-PGF)"/>
            <person name="Walter F."/>
            <person name="Albersmeier A."/>
            <person name="Kalinowski J."/>
            <person name="Ruckert C."/>
        </authorList>
    </citation>
    <scope>NUCLEOTIDE SEQUENCE</scope>
    <source>
        <strain evidence="1">CGMCC 1.15493</strain>
    </source>
</reference>
<proteinExistence type="predicted"/>
<keyword evidence="2" id="KW-1185">Reference proteome</keyword>
<accession>A0A917DE06</accession>
<comment type="caution">
    <text evidence="1">The sequence shown here is derived from an EMBL/GenBank/DDBJ whole genome shotgun (WGS) entry which is preliminary data.</text>
</comment>
<gene>
    <name evidence="1" type="ORF">GCM10011335_37090</name>
</gene>
<name>A0A917DE06_9HYPH</name>
<dbReference type="RefSeq" id="WP_188853497.1">
    <property type="nucleotide sequence ID" value="NZ_BMJJ01000009.1"/>
</dbReference>